<dbReference type="PANTHER" id="PTHR13102">
    <property type="entry name" value="NUCLEOLAR PROTEIN 9"/>
    <property type="match status" value="1"/>
</dbReference>
<dbReference type="Pfam" id="PF22493">
    <property type="entry name" value="PUF_NOP9"/>
    <property type="match status" value="1"/>
</dbReference>
<dbReference type="STRING" id="137246.A0A401RFV9"/>
<feature type="domain" description="PUM-HD" evidence="4">
    <location>
        <begin position="1"/>
        <end position="87"/>
    </location>
</feature>
<accession>A0A401RFV9</accession>
<dbReference type="Proteomes" id="UP000287033">
    <property type="component" value="Unassembled WGS sequence"/>
</dbReference>
<dbReference type="InterPro" id="IPR040000">
    <property type="entry name" value="NOP9"/>
</dbReference>
<reference evidence="5 6" key="1">
    <citation type="journal article" date="2018" name="Nat. Ecol. Evol.">
        <title>Shark genomes provide insights into elasmobranch evolution and the origin of vertebrates.</title>
        <authorList>
            <person name="Hara Y"/>
            <person name="Yamaguchi K"/>
            <person name="Onimaru K"/>
            <person name="Kadota M"/>
            <person name="Koyanagi M"/>
            <person name="Keeley SD"/>
            <person name="Tatsumi K"/>
            <person name="Tanaka K"/>
            <person name="Motone F"/>
            <person name="Kageyama Y"/>
            <person name="Nozu R"/>
            <person name="Adachi N"/>
            <person name="Nishimura O"/>
            <person name="Nakagawa R"/>
            <person name="Tanegashima C"/>
            <person name="Kiyatake I"/>
            <person name="Matsumoto R"/>
            <person name="Murakumo K"/>
            <person name="Nishida K"/>
            <person name="Terakita A"/>
            <person name="Kuratani S"/>
            <person name="Sato K"/>
            <person name="Hyodo S Kuraku.S."/>
        </authorList>
    </citation>
    <scope>NUCLEOTIDE SEQUENCE [LARGE SCALE GENOMIC DNA]</scope>
</reference>
<evidence type="ECO:0000256" key="2">
    <source>
        <dbReference type="ARBA" id="ARBA00023242"/>
    </source>
</evidence>
<evidence type="ECO:0000259" key="4">
    <source>
        <dbReference type="PROSITE" id="PS50303"/>
    </source>
</evidence>
<dbReference type="GO" id="GO:0030686">
    <property type="term" value="C:90S preribosome"/>
    <property type="evidence" value="ECO:0007669"/>
    <property type="project" value="TreeGrafter"/>
</dbReference>
<dbReference type="AlphaFoldDB" id="A0A401RFV9"/>
<dbReference type="GO" id="GO:0003723">
    <property type="term" value="F:RNA binding"/>
    <property type="evidence" value="ECO:0007669"/>
    <property type="project" value="InterPro"/>
</dbReference>
<evidence type="ECO:0000256" key="1">
    <source>
        <dbReference type="ARBA" id="ARBA00022737"/>
    </source>
</evidence>
<sequence length="87" mass="9994">GQFVSLACDRHGSRVLDQIWSVASVKTKQKIAEELASREGELSQHPVGHHVVRNLALAHFLNRRRQWEEHQAAESKRRKVFTELLEG</sequence>
<name>A0A401RFV9_CHIPU</name>
<evidence type="ECO:0000313" key="6">
    <source>
        <dbReference type="Proteomes" id="UP000287033"/>
    </source>
</evidence>
<proteinExistence type="predicted"/>
<feature type="non-terminal residue" evidence="5">
    <location>
        <position position="1"/>
    </location>
</feature>
<dbReference type="InterPro" id="IPR001313">
    <property type="entry name" value="Pumilio_RNA-bd_rpt"/>
</dbReference>
<keyword evidence="6" id="KW-1185">Reference proteome</keyword>
<dbReference type="PANTHER" id="PTHR13102:SF0">
    <property type="entry name" value="NUCLEOLAR PROTEIN 9"/>
    <property type="match status" value="1"/>
</dbReference>
<comment type="caution">
    <text evidence="5">The sequence shown here is derived from an EMBL/GenBank/DDBJ whole genome shotgun (WGS) entry which is preliminary data.</text>
</comment>
<dbReference type="PROSITE" id="PS50303">
    <property type="entry name" value="PUM_HD"/>
    <property type="match status" value="1"/>
</dbReference>
<dbReference type="InterPro" id="IPR011989">
    <property type="entry name" value="ARM-like"/>
</dbReference>
<dbReference type="GO" id="GO:0000447">
    <property type="term" value="P:endonucleolytic cleavage in ITS1 to separate SSU-rRNA from 5.8S rRNA and LSU-rRNA from tricistronic rRNA transcript (SSU-rRNA, 5.8S rRNA, LSU-rRNA)"/>
    <property type="evidence" value="ECO:0007669"/>
    <property type="project" value="TreeGrafter"/>
</dbReference>
<dbReference type="GO" id="GO:0030688">
    <property type="term" value="C:preribosome, small subunit precursor"/>
    <property type="evidence" value="ECO:0007669"/>
    <property type="project" value="TreeGrafter"/>
</dbReference>
<dbReference type="GO" id="GO:0000480">
    <property type="term" value="P:endonucleolytic cleavage in 5'-ETS of tricistronic rRNA transcript (SSU-rRNA, 5.8S rRNA, LSU-rRNA)"/>
    <property type="evidence" value="ECO:0007669"/>
    <property type="project" value="TreeGrafter"/>
</dbReference>
<evidence type="ECO:0000256" key="3">
    <source>
        <dbReference type="PROSITE-ProRule" id="PRU00317"/>
    </source>
</evidence>
<dbReference type="GO" id="GO:0005730">
    <property type="term" value="C:nucleolus"/>
    <property type="evidence" value="ECO:0007669"/>
    <property type="project" value="TreeGrafter"/>
</dbReference>
<dbReference type="EMBL" id="BEZZ01006695">
    <property type="protein sequence ID" value="GCC17031.1"/>
    <property type="molecule type" value="Genomic_DNA"/>
</dbReference>
<gene>
    <name evidence="5" type="ORF">chiPu_0022248</name>
</gene>
<dbReference type="Gene3D" id="1.25.10.10">
    <property type="entry name" value="Leucine-rich Repeat Variant"/>
    <property type="match status" value="1"/>
</dbReference>
<organism evidence="5 6">
    <name type="scientific">Chiloscyllium punctatum</name>
    <name type="common">Brownbanded bambooshark</name>
    <name type="synonym">Hemiscyllium punctatum</name>
    <dbReference type="NCBI Taxonomy" id="137246"/>
    <lineage>
        <taxon>Eukaryota</taxon>
        <taxon>Metazoa</taxon>
        <taxon>Chordata</taxon>
        <taxon>Craniata</taxon>
        <taxon>Vertebrata</taxon>
        <taxon>Chondrichthyes</taxon>
        <taxon>Elasmobranchii</taxon>
        <taxon>Galeomorphii</taxon>
        <taxon>Galeoidea</taxon>
        <taxon>Orectolobiformes</taxon>
        <taxon>Hemiscylliidae</taxon>
        <taxon>Chiloscyllium</taxon>
    </lineage>
</organism>
<dbReference type="OrthoDB" id="9987665at2759"/>
<keyword evidence="1" id="KW-0677">Repeat</keyword>
<dbReference type="SUPFAM" id="SSF48371">
    <property type="entry name" value="ARM repeat"/>
    <property type="match status" value="1"/>
</dbReference>
<dbReference type="GO" id="GO:0000056">
    <property type="term" value="P:ribosomal small subunit export from nucleus"/>
    <property type="evidence" value="ECO:0007669"/>
    <property type="project" value="TreeGrafter"/>
</dbReference>
<dbReference type="GO" id="GO:0000472">
    <property type="term" value="P:endonucleolytic cleavage to generate mature 5'-end of SSU-rRNA from (SSU-rRNA, 5.8S rRNA, LSU-rRNA)"/>
    <property type="evidence" value="ECO:0007669"/>
    <property type="project" value="TreeGrafter"/>
</dbReference>
<feature type="repeat" description="Pumilio" evidence="3">
    <location>
        <begin position="1"/>
        <end position="33"/>
    </location>
</feature>
<protein>
    <recommendedName>
        <fullName evidence="4">PUM-HD domain-containing protein</fullName>
    </recommendedName>
</protein>
<dbReference type="PROSITE" id="PS50302">
    <property type="entry name" value="PUM"/>
    <property type="match status" value="1"/>
</dbReference>
<dbReference type="InterPro" id="IPR016024">
    <property type="entry name" value="ARM-type_fold"/>
</dbReference>
<evidence type="ECO:0000313" key="5">
    <source>
        <dbReference type="EMBL" id="GCC17031.1"/>
    </source>
</evidence>
<dbReference type="InterPro" id="IPR033133">
    <property type="entry name" value="PUM-HD"/>
</dbReference>
<keyword evidence="2" id="KW-0539">Nucleus</keyword>